<feature type="domain" description="Survival Motor Neuron Gemin2-binding" evidence="2">
    <location>
        <begin position="1"/>
        <end position="28"/>
    </location>
</feature>
<feature type="compositionally biased region" description="Basic and acidic residues" evidence="1">
    <location>
        <begin position="32"/>
        <end position="43"/>
    </location>
</feature>
<dbReference type="CDD" id="cd22851">
    <property type="entry name" value="SMN_N"/>
    <property type="match status" value="1"/>
</dbReference>
<feature type="region of interest" description="Disordered" evidence="1">
    <location>
        <begin position="32"/>
        <end position="112"/>
    </location>
</feature>
<dbReference type="PANTHER" id="PTHR39267:SF1">
    <property type="entry name" value="SURVIVAL MOTOR NEURON PROTEIN"/>
    <property type="match status" value="1"/>
</dbReference>
<evidence type="ECO:0000259" key="2">
    <source>
        <dbReference type="Pfam" id="PF20636"/>
    </source>
</evidence>
<comment type="caution">
    <text evidence="3">The sequence shown here is derived from an EMBL/GenBank/DDBJ whole genome shotgun (WGS) entry which is preliminary data.</text>
</comment>
<dbReference type="EMBL" id="NMUH01003360">
    <property type="protein sequence ID" value="MQM05169.1"/>
    <property type="molecule type" value="Genomic_DNA"/>
</dbReference>
<evidence type="ECO:0000313" key="4">
    <source>
        <dbReference type="Proteomes" id="UP000652761"/>
    </source>
</evidence>
<dbReference type="AlphaFoldDB" id="A0A843W6Z6"/>
<keyword evidence="4" id="KW-1185">Reference proteome</keyword>
<dbReference type="Proteomes" id="UP000652761">
    <property type="component" value="Unassembled WGS sequence"/>
</dbReference>
<organism evidence="3 4">
    <name type="scientific">Colocasia esculenta</name>
    <name type="common">Wild taro</name>
    <name type="synonym">Arum esculentum</name>
    <dbReference type="NCBI Taxonomy" id="4460"/>
    <lineage>
        <taxon>Eukaryota</taxon>
        <taxon>Viridiplantae</taxon>
        <taxon>Streptophyta</taxon>
        <taxon>Embryophyta</taxon>
        <taxon>Tracheophyta</taxon>
        <taxon>Spermatophyta</taxon>
        <taxon>Magnoliopsida</taxon>
        <taxon>Liliopsida</taxon>
        <taxon>Araceae</taxon>
        <taxon>Aroideae</taxon>
        <taxon>Colocasieae</taxon>
        <taxon>Colocasia</taxon>
    </lineage>
</organism>
<feature type="compositionally biased region" description="Basic and acidic residues" evidence="1">
    <location>
        <begin position="83"/>
        <end position="97"/>
    </location>
</feature>
<proteinExistence type="predicted"/>
<feature type="compositionally biased region" description="Polar residues" evidence="1">
    <location>
        <begin position="68"/>
        <end position="82"/>
    </location>
</feature>
<dbReference type="Pfam" id="PF20636">
    <property type="entry name" value="SMN_G2-BD"/>
    <property type="match status" value="1"/>
</dbReference>
<evidence type="ECO:0000256" key="1">
    <source>
        <dbReference type="SAM" id="MobiDB-lite"/>
    </source>
</evidence>
<evidence type="ECO:0000313" key="3">
    <source>
        <dbReference type="EMBL" id="MQM05169.1"/>
    </source>
</evidence>
<name>A0A843W6Z6_COLES</name>
<dbReference type="OrthoDB" id="197400at2759"/>
<dbReference type="PANTHER" id="PTHR39267">
    <property type="entry name" value="SURVIVAL MOTOR NEURON-LIKE PROTEIN 1"/>
    <property type="match status" value="1"/>
</dbReference>
<accession>A0A843W6Z6</accession>
<dbReference type="InterPro" id="IPR040424">
    <property type="entry name" value="Smn1"/>
</dbReference>
<protein>
    <recommendedName>
        <fullName evidence="2">Survival Motor Neuron Gemin2-binding domain-containing protein</fullName>
    </recommendedName>
</protein>
<reference evidence="3" key="1">
    <citation type="submission" date="2017-07" db="EMBL/GenBank/DDBJ databases">
        <title>Taro Niue Genome Assembly and Annotation.</title>
        <authorList>
            <person name="Atibalentja N."/>
            <person name="Keating K."/>
            <person name="Fields C.J."/>
        </authorList>
    </citation>
    <scope>NUCLEOTIDE SEQUENCE</scope>
    <source>
        <strain evidence="3">Niue_2</strain>
        <tissue evidence="3">Leaf</tissue>
    </source>
</reference>
<sequence length="279" mass="31393">MGKENDLWDDSALVNAFDQALSKYKRMHITMTRDDNTGEEKSTNSKNNHSIEEIQEYVEPDDKRNDTVEATSVASMPCSSNRTAHELPPIHESKPEEGSFFSESNQEPPGATSMHDRMNILEEADYNRLLNQYYEIEEKRQKILQQLQQVGYWNYPSSSQCQTPQLHEGTNISNLGLLCPCCMSSGHCGICALNYSSCGTSCPWDACKSLLQSHQISEERKHMGNAETSVVDGGQVPFRAVNEEGLSLISSMDGIPHSCNHCGKAFEEFSMVDNRKYYL</sequence>
<dbReference type="InterPro" id="IPR049481">
    <property type="entry name" value="SMN_G2-BD"/>
</dbReference>
<gene>
    <name evidence="3" type="ORF">Taro_037976</name>
</gene>